<name>A0AAV2F9F5_9ROSI</name>
<dbReference type="AlphaFoldDB" id="A0AAV2F9F5"/>
<dbReference type="EMBL" id="OZ034819">
    <property type="protein sequence ID" value="CAL1394528.1"/>
    <property type="molecule type" value="Genomic_DNA"/>
</dbReference>
<protein>
    <submittedName>
        <fullName evidence="2">Uncharacterized protein</fullName>
    </submittedName>
</protein>
<evidence type="ECO:0000256" key="1">
    <source>
        <dbReference type="SAM" id="MobiDB-lite"/>
    </source>
</evidence>
<sequence>MAVGGRGLERQPRGAAGGRRLTWEEQQLRRAQGLCACSRRTMLNVNLGDKVEFEGGWNDSNPWTLVDEKR</sequence>
<evidence type="ECO:0000313" key="3">
    <source>
        <dbReference type="Proteomes" id="UP001497516"/>
    </source>
</evidence>
<evidence type="ECO:0000313" key="2">
    <source>
        <dbReference type="EMBL" id="CAL1394528.1"/>
    </source>
</evidence>
<organism evidence="2 3">
    <name type="scientific">Linum trigynum</name>
    <dbReference type="NCBI Taxonomy" id="586398"/>
    <lineage>
        <taxon>Eukaryota</taxon>
        <taxon>Viridiplantae</taxon>
        <taxon>Streptophyta</taxon>
        <taxon>Embryophyta</taxon>
        <taxon>Tracheophyta</taxon>
        <taxon>Spermatophyta</taxon>
        <taxon>Magnoliopsida</taxon>
        <taxon>eudicotyledons</taxon>
        <taxon>Gunneridae</taxon>
        <taxon>Pentapetalae</taxon>
        <taxon>rosids</taxon>
        <taxon>fabids</taxon>
        <taxon>Malpighiales</taxon>
        <taxon>Linaceae</taxon>
        <taxon>Linum</taxon>
    </lineage>
</organism>
<keyword evidence="3" id="KW-1185">Reference proteome</keyword>
<proteinExistence type="predicted"/>
<gene>
    <name evidence="2" type="ORF">LTRI10_LOCUS35025</name>
</gene>
<feature type="region of interest" description="Disordered" evidence="1">
    <location>
        <begin position="1"/>
        <end position="21"/>
    </location>
</feature>
<dbReference type="Proteomes" id="UP001497516">
    <property type="component" value="Chromosome 6"/>
</dbReference>
<accession>A0AAV2F9F5</accession>
<reference evidence="2 3" key="1">
    <citation type="submission" date="2024-04" db="EMBL/GenBank/DDBJ databases">
        <authorList>
            <person name="Fracassetti M."/>
        </authorList>
    </citation>
    <scope>NUCLEOTIDE SEQUENCE [LARGE SCALE GENOMIC DNA]</scope>
</reference>